<dbReference type="EMBL" id="KI925458">
    <property type="protein sequence ID" value="ETW81468.1"/>
    <property type="molecule type" value="Genomic_DNA"/>
</dbReference>
<dbReference type="KEGG" id="hir:HETIRDRAFT_439909"/>
<proteinExistence type="predicted"/>
<dbReference type="Proteomes" id="UP000030671">
    <property type="component" value="Unassembled WGS sequence"/>
</dbReference>
<reference evidence="1 2" key="1">
    <citation type="journal article" date="2012" name="New Phytol.">
        <title>Insight into trade-off between wood decay and parasitism from the genome of a fungal forest pathogen.</title>
        <authorList>
            <person name="Olson A."/>
            <person name="Aerts A."/>
            <person name="Asiegbu F."/>
            <person name="Belbahri L."/>
            <person name="Bouzid O."/>
            <person name="Broberg A."/>
            <person name="Canback B."/>
            <person name="Coutinho P.M."/>
            <person name="Cullen D."/>
            <person name="Dalman K."/>
            <person name="Deflorio G."/>
            <person name="van Diepen L.T."/>
            <person name="Dunand C."/>
            <person name="Duplessis S."/>
            <person name="Durling M."/>
            <person name="Gonthier P."/>
            <person name="Grimwood J."/>
            <person name="Fossdal C.G."/>
            <person name="Hansson D."/>
            <person name="Henrissat B."/>
            <person name="Hietala A."/>
            <person name="Himmelstrand K."/>
            <person name="Hoffmeister D."/>
            <person name="Hogberg N."/>
            <person name="James T.Y."/>
            <person name="Karlsson M."/>
            <person name="Kohler A."/>
            <person name="Kues U."/>
            <person name="Lee Y.H."/>
            <person name="Lin Y.C."/>
            <person name="Lind M."/>
            <person name="Lindquist E."/>
            <person name="Lombard V."/>
            <person name="Lucas S."/>
            <person name="Lunden K."/>
            <person name="Morin E."/>
            <person name="Murat C."/>
            <person name="Park J."/>
            <person name="Raffaello T."/>
            <person name="Rouze P."/>
            <person name="Salamov A."/>
            <person name="Schmutz J."/>
            <person name="Solheim H."/>
            <person name="Stahlberg J."/>
            <person name="Velez H."/>
            <person name="de Vries R.P."/>
            <person name="Wiebenga A."/>
            <person name="Woodward S."/>
            <person name="Yakovlev I."/>
            <person name="Garbelotto M."/>
            <person name="Martin F."/>
            <person name="Grigoriev I.V."/>
            <person name="Stenlid J."/>
        </authorList>
    </citation>
    <scope>NUCLEOTIDE SEQUENCE [LARGE SCALE GENOMIC DNA]</scope>
    <source>
        <strain evidence="1 2">TC 32-1</strain>
    </source>
</reference>
<dbReference type="OrthoDB" id="361039at2759"/>
<keyword evidence="2" id="KW-1185">Reference proteome</keyword>
<evidence type="ECO:0000313" key="2">
    <source>
        <dbReference type="Proteomes" id="UP000030671"/>
    </source>
</evidence>
<sequence length="85" mass="9529">MVLGLLRSIVLLDNSRLPDWSGVIPRLIFVLESSKSQGSSFLRIGQCNNASTGEVVWHIVTSGGSLFTYWRWERCSIILRFGITS</sequence>
<dbReference type="RefSeq" id="XP_009546111.1">
    <property type="nucleotide sequence ID" value="XM_009547816.1"/>
</dbReference>
<dbReference type="HOGENOM" id="CLU_2512906_0_0_1"/>
<evidence type="ECO:0000313" key="1">
    <source>
        <dbReference type="EMBL" id="ETW81468.1"/>
    </source>
</evidence>
<gene>
    <name evidence="1" type="ORF">HETIRDRAFT_439909</name>
</gene>
<dbReference type="InParanoid" id="W4K6N9"/>
<accession>W4K6N9</accession>
<organism evidence="1 2">
    <name type="scientific">Heterobasidion irregulare (strain TC 32-1)</name>
    <dbReference type="NCBI Taxonomy" id="747525"/>
    <lineage>
        <taxon>Eukaryota</taxon>
        <taxon>Fungi</taxon>
        <taxon>Dikarya</taxon>
        <taxon>Basidiomycota</taxon>
        <taxon>Agaricomycotina</taxon>
        <taxon>Agaricomycetes</taxon>
        <taxon>Russulales</taxon>
        <taxon>Bondarzewiaceae</taxon>
        <taxon>Heterobasidion</taxon>
        <taxon>Heterobasidion annosum species complex</taxon>
    </lineage>
</organism>
<dbReference type="AlphaFoldDB" id="W4K6N9"/>
<dbReference type="GeneID" id="20675205"/>
<name>W4K6N9_HETIT</name>
<protein>
    <submittedName>
        <fullName evidence="1">Uncharacterized protein</fullName>
    </submittedName>
</protein>